<evidence type="ECO:0000313" key="1">
    <source>
        <dbReference type="EMBL" id="KAG2620242.1"/>
    </source>
</evidence>
<sequence>MELERVAKDILLQQTIEQDTLTETTNPVPPDVSSVGEMQLMMANKLGVNYTFRSLNSPPSGTPVGVASAPDQVNVAQEETTLSPPSALDIGHEGICSAKQRDEHQPSGLADQESN</sequence>
<name>A0A8T0U6G8_PANVG</name>
<protein>
    <submittedName>
        <fullName evidence="1">Uncharacterized protein</fullName>
    </submittedName>
</protein>
<dbReference type="EMBL" id="CM029042">
    <property type="protein sequence ID" value="KAG2620242.1"/>
    <property type="molecule type" value="Genomic_DNA"/>
</dbReference>
<evidence type="ECO:0000313" key="2">
    <source>
        <dbReference type="Proteomes" id="UP000823388"/>
    </source>
</evidence>
<proteinExistence type="predicted"/>
<gene>
    <name evidence="1" type="ORF">PVAP13_3NG159901</name>
</gene>
<comment type="caution">
    <text evidence="1">The sequence shown here is derived from an EMBL/GenBank/DDBJ whole genome shotgun (WGS) entry which is preliminary data.</text>
</comment>
<reference evidence="1" key="1">
    <citation type="submission" date="2020-05" db="EMBL/GenBank/DDBJ databases">
        <title>WGS assembly of Panicum virgatum.</title>
        <authorList>
            <person name="Lovell J.T."/>
            <person name="Jenkins J."/>
            <person name="Shu S."/>
            <person name="Juenger T.E."/>
            <person name="Schmutz J."/>
        </authorList>
    </citation>
    <scope>NUCLEOTIDE SEQUENCE</scope>
    <source>
        <strain evidence="1">AP13</strain>
    </source>
</reference>
<keyword evidence="2" id="KW-1185">Reference proteome</keyword>
<organism evidence="1 2">
    <name type="scientific">Panicum virgatum</name>
    <name type="common">Blackwell switchgrass</name>
    <dbReference type="NCBI Taxonomy" id="38727"/>
    <lineage>
        <taxon>Eukaryota</taxon>
        <taxon>Viridiplantae</taxon>
        <taxon>Streptophyta</taxon>
        <taxon>Embryophyta</taxon>
        <taxon>Tracheophyta</taxon>
        <taxon>Spermatophyta</taxon>
        <taxon>Magnoliopsida</taxon>
        <taxon>Liliopsida</taxon>
        <taxon>Poales</taxon>
        <taxon>Poaceae</taxon>
        <taxon>PACMAD clade</taxon>
        <taxon>Panicoideae</taxon>
        <taxon>Panicodae</taxon>
        <taxon>Paniceae</taxon>
        <taxon>Panicinae</taxon>
        <taxon>Panicum</taxon>
        <taxon>Panicum sect. Hiantes</taxon>
    </lineage>
</organism>
<dbReference type="AlphaFoldDB" id="A0A8T0U6G8"/>
<accession>A0A8T0U6G8</accession>
<dbReference type="Proteomes" id="UP000823388">
    <property type="component" value="Chromosome 3N"/>
</dbReference>